<dbReference type="PATRIC" id="fig|1454003.3.peg.4276"/>
<reference evidence="2 3" key="1">
    <citation type="submission" date="2014-02" db="EMBL/GenBank/DDBJ databases">
        <title>Expanding our view of genomic diversity in Candidatus Accumulibacter clades.</title>
        <authorList>
            <person name="Skennerton C.T."/>
            <person name="Barr J.J."/>
            <person name="Slater F.R."/>
            <person name="Bond P.L."/>
            <person name="Tyson G.W."/>
        </authorList>
    </citation>
    <scope>NUCLEOTIDE SEQUENCE [LARGE SCALE GENOMIC DNA]</scope>
    <source>
        <strain evidence="3">BA-92</strain>
    </source>
</reference>
<name>A0A011NIV3_9PROT</name>
<comment type="caution">
    <text evidence="2">The sequence shown here is derived from an EMBL/GenBank/DDBJ whole genome shotgun (WGS) entry which is preliminary data.</text>
</comment>
<dbReference type="Pfam" id="PF13518">
    <property type="entry name" value="HTH_28"/>
    <property type="match status" value="1"/>
</dbReference>
<dbReference type="InterPro" id="IPR009057">
    <property type="entry name" value="Homeodomain-like_sf"/>
</dbReference>
<dbReference type="Proteomes" id="UP000021816">
    <property type="component" value="Unassembled WGS sequence"/>
</dbReference>
<proteinExistence type="predicted"/>
<dbReference type="EMBL" id="JEMX01000165">
    <property type="protein sequence ID" value="EXI75186.1"/>
    <property type="molecule type" value="Genomic_DNA"/>
</dbReference>
<dbReference type="SUPFAM" id="SSF46689">
    <property type="entry name" value="Homeodomain-like"/>
    <property type="match status" value="1"/>
</dbReference>
<evidence type="ECO:0000313" key="3">
    <source>
        <dbReference type="Proteomes" id="UP000021816"/>
    </source>
</evidence>
<dbReference type="STRING" id="1454003.AW10_04211"/>
<dbReference type="InterPro" id="IPR055247">
    <property type="entry name" value="InsJ-like_HTH"/>
</dbReference>
<evidence type="ECO:0000259" key="1">
    <source>
        <dbReference type="Pfam" id="PF13518"/>
    </source>
</evidence>
<accession>A0A011NIV3</accession>
<protein>
    <recommendedName>
        <fullName evidence="1">Insertion element IS150 protein InsJ-like helix-turn-helix domain-containing protein</fullName>
    </recommendedName>
</protein>
<organism evidence="2 3">
    <name type="scientific">Candidatus Accumulibacter appositus</name>
    <dbReference type="NCBI Taxonomy" id="1454003"/>
    <lineage>
        <taxon>Bacteria</taxon>
        <taxon>Pseudomonadati</taxon>
        <taxon>Pseudomonadota</taxon>
        <taxon>Betaproteobacteria</taxon>
        <taxon>Candidatus Accumulibacter</taxon>
    </lineage>
</organism>
<gene>
    <name evidence="2" type="ORF">AW10_04211</name>
</gene>
<dbReference type="Gene3D" id="1.10.10.60">
    <property type="entry name" value="Homeodomain-like"/>
    <property type="match status" value="1"/>
</dbReference>
<dbReference type="AlphaFoldDB" id="A0A011NIV3"/>
<feature type="domain" description="Insertion element IS150 protein InsJ-like helix-turn-helix" evidence="1">
    <location>
        <begin position="35"/>
        <end position="81"/>
    </location>
</feature>
<evidence type="ECO:0000313" key="2">
    <source>
        <dbReference type="EMBL" id="EXI75186.1"/>
    </source>
</evidence>
<sequence length="85" mass="9308">MSGKTSRAALAVTAAEEEMLWNLARSRTAPVREAERAKILLAYAENRSITEVMRRVGVGRSTVYKCIDKALAEGVAAGLKDAYHR</sequence>